<reference evidence="1 2" key="1">
    <citation type="submission" date="2019-07" db="EMBL/GenBank/DDBJ databases">
        <title>Cryptosporangium phraense sp. nov., isolated from plant litter.</title>
        <authorList>
            <person name="Suriyachadkun C."/>
        </authorList>
    </citation>
    <scope>NUCLEOTIDE SEQUENCE [LARGE SCALE GENOMIC DNA]</scope>
    <source>
        <strain evidence="1 2">A-T 5661</strain>
    </source>
</reference>
<organism evidence="1 2">
    <name type="scientific">Cryptosporangium phraense</name>
    <dbReference type="NCBI Taxonomy" id="2593070"/>
    <lineage>
        <taxon>Bacteria</taxon>
        <taxon>Bacillati</taxon>
        <taxon>Actinomycetota</taxon>
        <taxon>Actinomycetes</taxon>
        <taxon>Cryptosporangiales</taxon>
        <taxon>Cryptosporangiaceae</taxon>
        <taxon>Cryptosporangium</taxon>
    </lineage>
</organism>
<dbReference type="RefSeq" id="WP_142705328.1">
    <property type="nucleotide sequence ID" value="NZ_VIRS01000009.1"/>
</dbReference>
<proteinExistence type="predicted"/>
<dbReference type="EMBL" id="VIRS01000009">
    <property type="protein sequence ID" value="TQS44337.1"/>
    <property type="molecule type" value="Genomic_DNA"/>
</dbReference>
<dbReference type="InParanoid" id="A0A545ASM0"/>
<evidence type="ECO:0000313" key="2">
    <source>
        <dbReference type="Proteomes" id="UP000317982"/>
    </source>
</evidence>
<name>A0A545ASM0_9ACTN</name>
<sequence>MTSQRQRRNTDSWRRRISDRLREATTPMATAYVWWQELRRVARDPHDPVWTELERLLRQRARERGDRRAA</sequence>
<gene>
    <name evidence="1" type="ORF">FL583_15505</name>
</gene>
<dbReference type="Proteomes" id="UP000317982">
    <property type="component" value="Unassembled WGS sequence"/>
</dbReference>
<comment type="caution">
    <text evidence="1">The sequence shown here is derived from an EMBL/GenBank/DDBJ whole genome shotgun (WGS) entry which is preliminary data.</text>
</comment>
<evidence type="ECO:0000313" key="1">
    <source>
        <dbReference type="EMBL" id="TQS44337.1"/>
    </source>
</evidence>
<protein>
    <submittedName>
        <fullName evidence="1">Uncharacterized protein</fullName>
    </submittedName>
</protein>
<keyword evidence="2" id="KW-1185">Reference proteome</keyword>
<dbReference type="AlphaFoldDB" id="A0A545ASM0"/>
<accession>A0A545ASM0</accession>